<organism evidence="1">
    <name type="scientific">Graphocephala atropunctata</name>
    <dbReference type="NCBI Taxonomy" id="36148"/>
    <lineage>
        <taxon>Eukaryota</taxon>
        <taxon>Metazoa</taxon>
        <taxon>Ecdysozoa</taxon>
        <taxon>Arthropoda</taxon>
        <taxon>Hexapoda</taxon>
        <taxon>Insecta</taxon>
        <taxon>Pterygota</taxon>
        <taxon>Neoptera</taxon>
        <taxon>Paraneoptera</taxon>
        <taxon>Hemiptera</taxon>
        <taxon>Auchenorrhyncha</taxon>
        <taxon>Membracoidea</taxon>
        <taxon>Cicadellidae</taxon>
        <taxon>Cicadellinae</taxon>
        <taxon>Cicadellini</taxon>
        <taxon>Graphocephala</taxon>
    </lineage>
</organism>
<accession>A0A1B6LQF8</accession>
<proteinExistence type="predicted"/>
<gene>
    <name evidence="1" type="ORF">g.29124</name>
</gene>
<dbReference type="EMBL" id="GEBQ01014042">
    <property type="protein sequence ID" value="JAT25935.1"/>
    <property type="molecule type" value="Transcribed_RNA"/>
</dbReference>
<evidence type="ECO:0000313" key="1">
    <source>
        <dbReference type="EMBL" id="JAT25935.1"/>
    </source>
</evidence>
<name>A0A1B6LQF8_9HEMI</name>
<reference evidence="1" key="1">
    <citation type="submission" date="2015-11" db="EMBL/GenBank/DDBJ databases">
        <title>De novo transcriptome assembly of four potential Pierce s Disease insect vectors from Arizona vineyards.</title>
        <authorList>
            <person name="Tassone E.E."/>
        </authorList>
    </citation>
    <scope>NUCLEOTIDE SEQUENCE</scope>
</reference>
<protein>
    <submittedName>
        <fullName evidence="1">Uncharacterized protein</fullName>
    </submittedName>
</protein>
<dbReference type="AlphaFoldDB" id="A0A1B6LQF8"/>
<sequence>MVGRRRQPLSSCKSCLFCCASEHKCSPRKKLKSALSEEHAGAVLKNRTSNGDLYEDTMLLVKDQTVSTKRRGRPKKTMAQMPRPIRSSPEVIYVPSVRDERRYVPFATGVNRASTGQFRHTVRCVIQSTNPVPVVGKSVLALTPKQQEGRIEWPDNLKELVATWDDLPESYTRDVVKWLQTPLQFHSYPQMVRDIHHMMGEWNENLANKIHEVGRWWSGCPTLTSTSAIPELPVSPRVVVEAQPNPHQLCSQWSSMADSNGKQ</sequence>